<dbReference type="PANTHER" id="PTHR30221">
    <property type="entry name" value="SMALL-CONDUCTANCE MECHANOSENSITIVE CHANNEL"/>
    <property type="match status" value="1"/>
</dbReference>
<dbReference type="Pfam" id="PF05552">
    <property type="entry name" value="MS_channel_1st_1"/>
    <property type="match status" value="1"/>
</dbReference>
<dbReference type="Gene3D" id="3.30.70.100">
    <property type="match status" value="1"/>
</dbReference>
<organism evidence="10 11">
    <name type="scientific">Alteripontixanthobacter maritimus</name>
    <dbReference type="NCBI Taxonomy" id="2161824"/>
    <lineage>
        <taxon>Bacteria</taxon>
        <taxon>Pseudomonadati</taxon>
        <taxon>Pseudomonadota</taxon>
        <taxon>Alphaproteobacteria</taxon>
        <taxon>Sphingomonadales</taxon>
        <taxon>Erythrobacteraceae</taxon>
        <taxon>Alteripontixanthobacter</taxon>
    </lineage>
</organism>
<gene>
    <name evidence="10" type="ORF">HME9302_01199</name>
</gene>
<keyword evidence="11" id="KW-1185">Reference proteome</keyword>
<dbReference type="InterPro" id="IPR008910">
    <property type="entry name" value="MSC_TM_helix"/>
</dbReference>
<accession>A0A369Q526</accession>
<keyword evidence="7" id="KW-0407">Ion channel</keyword>
<keyword evidence="7" id="KW-0406">Ion transport</keyword>
<evidence type="ECO:0000313" key="11">
    <source>
        <dbReference type="Proteomes" id="UP000253727"/>
    </source>
</evidence>
<feature type="transmembrane region" description="Helical" evidence="7">
    <location>
        <begin position="52"/>
        <end position="73"/>
    </location>
</feature>
<comment type="caution">
    <text evidence="7">Lacks conserved residue(s) required for the propagation of feature annotation.</text>
</comment>
<evidence type="ECO:0000313" key="10">
    <source>
        <dbReference type="EMBL" id="RDC60001.1"/>
    </source>
</evidence>
<dbReference type="PANTHER" id="PTHR30221:SF1">
    <property type="entry name" value="SMALL-CONDUCTANCE MECHANOSENSITIVE CHANNEL"/>
    <property type="match status" value="1"/>
</dbReference>
<feature type="transmembrane region" description="Helical" evidence="7">
    <location>
        <begin position="120"/>
        <end position="149"/>
    </location>
</feature>
<protein>
    <recommendedName>
        <fullName evidence="7">Small-conductance mechanosensitive channel</fullName>
    </recommendedName>
</protein>
<evidence type="ECO:0000259" key="9">
    <source>
        <dbReference type="Pfam" id="PF21082"/>
    </source>
</evidence>
<comment type="similarity">
    <text evidence="2 7">Belongs to the MscS (TC 1.A.23) family.</text>
</comment>
<dbReference type="Pfam" id="PF21082">
    <property type="entry name" value="MS_channel_3rd"/>
    <property type="match status" value="1"/>
</dbReference>
<keyword evidence="7" id="KW-0997">Cell inner membrane</keyword>
<dbReference type="GO" id="GO:0005886">
    <property type="term" value="C:plasma membrane"/>
    <property type="evidence" value="ECO:0007669"/>
    <property type="project" value="UniProtKB-SubCell"/>
</dbReference>
<dbReference type="Proteomes" id="UP000253727">
    <property type="component" value="Unassembled WGS sequence"/>
</dbReference>
<proteinExistence type="inferred from homology"/>
<keyword evidence="5 7" id="KW-1133">Transmembrane helix</keyword>
<evidence type="ECO:0000256" key="1">
    <source>
        <dbReference type="ARBA" id="ARBA00004651"/>
    </source>
</evidence>
<dbReference type="InterPro" id="IPR049278">
    <property type="entry name" value="MS_channel_C"/>
</dbReference>
<dbReference type="SUPFAM" id="SSF50182">
    <property type="entry name" value="Sm-like ribonucleoproteins"/>
    <property type="match status" value="1"/>
</dbReference>
<evidence type="ECO:0000256" key="2">
    <source>
        <dbReference type="ARBA" id="ARBA00008017"/>
    </source>
</evidence>
<dbReference type="EMBL" id="QBKA01000002">
    <property type="protein sequence ID" value="RDC60001.1"/>
    <property type="molecule type" value="Genomic_DNA"/>
</dbReference>
<dbReference type="SUPFAM" id="SSF82689">
    <property type="entry name" value="Mechanosensitive channel protein MscS (YggB), C-terminal domain"/>
    <property type="match status" value="1"/>
</dbReference>
<comment type="function">
    <text evidence="7">Mechanosensitive channel that participates in the regulation of osmotic pressure changes within the cell, opening in response to stretch forces in the membrane lipid bilayer, without the need for other proteins. Contributes to normal resistance to hypoosmotic shock. Forms an ion channel of 1.0 nanosiemens conductance with a slight preference for anions.</text>
</comment>
<evidence type="ECO:0000256" key="5">
    <source>
        <dbReference type="ARBA" id="ARBA00022989"/>
    </source>
</evidence>
<comment type="caution">
    <text evidence="10">The sequence shown here is derived from an EMBL/GenBank/DDBJ whole genome shotgun (WGS) entry which is preliminary data.</text>
</comment>
<sequence length="318" mass="34617">MQADNNAADAANNEVQMTDAGNVADPSASPIATVQNQLADMADGFIRALPNIAIGVLILLVTWIVAKFAVRIADKLIGRTDMRPSLKALFDTVVKLAIWLFGLMAALVVLMPGLTPASLIAGLGIGAVAIGFAFQDIFENFLAGVLIMLREKMRIGDVIECEGIKGKVEHITLRESHIRKLSGELTIVPNSVLFKNAVEILTDEQTRRHEVVTGVSYDTDLDHAAKVIREAVEAVDGLEKDKDVDVFATTFNSSSVDFLVRWHAGSTPRDKWESTDKVVRAIKRGLDDAGIEIPFPYITHTFKERVPMGQDVGEPNEA</sequence>
<keyword evidence="7" id="KW-0813">Transport</keyword>
<evidence type="ECO:0000256" key="3">
    <source>
        <dbReference type="ARBA" id="ARBA00022475"/>
    </source>
</evidence>
<keyword evidence="4 7" id="KW-0812">Transmembrane</keyword>
<dbReference type="AlphaFoldDB" id="A0A369Q526"/>
<comment type="subcellular location">
    <subcellularLocation>
        <location evidence="7">Cell inner membrane</location>
        <topology evidence="7">Multi-pass membrane protein</topology>
    </subcellularLocation>
    <subcellularLocation>
        <location evidence="1">Cell membrane</location>
        <topology evidence="1">Multi-pass membrane protein</topology>
    </subcellularLocation>
</comment>
<dbReference type="InterPro" id="IPR006685">
    <property type="entry name" value="MscS_channel_2nd"/>
</dbReference>
<reference evidence="10 11" key="1">
    <citation type="submission" date="2018-04" db="EMBL/GenBank/DDBJ databases">
        <title>Altererythrobacter sp. HME9302 genome sequencing and assembly.</title>
        <authorList>
            <person name="Kang H."/>
            <person name="Kim H."/>
            <person name="Joh K."/>
        </authorList>
    </citation>
    <scope>NUCLEOTIDE SEQUENCE [LARGE SCALE GENOMIC DNA]</scope>
    <source>
        <strain evidence="10 11">HME9302</strain>
    </source>
</reference>
<evidence type="ECO:0000256" key="4">
    <source>
        <dbReference type="ARBA" id="ARBA00022692"/>
    </source>
</evidence>
<comment type="subunit">
    <text evidence="7">Homoheptamer.</text>
</comment>
<dbReference type="Pfam" id="PF00924">
    <property type="entry name" value="MS_channel_2nd"/>
    <property type="match status" value="1"/>
</dbReference>
<dbReference type="InterPro" id="IPR011066">
    <property type="entry name" value="MscS_channel_C_sf"/>
</dbReference>
<evidence type="ECO:0000259" key="8">
    <source>
        <dbReference type="Pfam" id="PF00924"/>
    </source>
</evidence>
<dbReference type="InterPro" id="IPR010920">
    <property type="entry name" value="LSM_dom_sf"/>
</dbReference>
<keyword evidence="6 7" id="KW-0472">Membrane</keyword>
<feature type="transmembrane region" description="Helical" evidence="7">
    <location>
        <begin position="93"/>
        <end position="114"/>
    </location>
</feature>
<feature type="domain" description="Mechanosensitive ion channel MscS" evidence="8">
    <location>
        <begin position="136"/>
        <end position="199"/>
    </location>
</feature>
<dbReference type="SUPFAM" id="SSF82861">
    <property type="entry name" value="Mechanosensitive channel protein MscS (YggB), transmembrane region"/>
    <property type="match status" value="1"/>
</dbReference>
<dbReference type="InterPro" id="IPR045275">
    <property type="entry name" value="MscS_archaea/bacteria_type"/>
</dbReference>
<name>A0A369Q526_9SPHN</name>
<feature type="domain" description="Mechanosensitive ion channel MscS C-terminal" evidence="9">
    <location>
        <begin position="210"/>
        <end position="293"/>
    </location>
</feature>
<evidence type="ECO:0000256" key="7">
    <source>
        <dbReference type="RuleBase" id="RU369025"/>
    </source>
</evidence>
<dbReference type="GO" id="GO:0008381">
    <property type="term" value="F:mechanosensitive monoatomic ion channel activity"/>
    <property type="evidence" value="ECO:0007669"/>
    <property type="project" value="InterPro"/>
</dbReference>
<evidence type="ECO:0000256" key="6">
    <source>
        <dbReference type="ARBA" id="ARBA00023136"/>
    </source>
</evidence>
<keyword evidence="3" id="KW-1003">Cell membrane</keyword>
<dbReference type="Gene3D" id="1.10.287.1260">
    <property type="match status" value="1"/>
</dbReference>
<dbReference type="InterPro" id="IPR023408">
    <property type="entry name" value="MscS_beta-dom_sf"/>
</dbReference>
<dbReference type="InterPro" id="IPR011014">
    <property type="entry name" value="MscS_channel_TM-2"/>
</dbReference>
<dbReference type="Gene3D" id="2.30.30.60">
    <property type="match status" value="1"/>
</dbReference>